<sequence length="358" mass="39925">MRGPSFLEREKTLSWSSPLPKLKFISDMGFALQNLSSSSLSSFVKEIPHEISRPSLNRGNYGFYGCGLVPRLYRGKLPLFRLPSWLHQQGIEDPRVESNAESSDLGFCNSNDGLGGLIKGVTPLMQFHRPNWANRSVSLSSEVARSSLFSKITPGKFFSKLFIAFSIHFCHLILVFAFFQCMQIVGLCFVLSWVMITLLLHLFCVILDPSESKTCVKCFFCATFDLPKSLFHFYKYCPNFFSVCNFISPFSLFQTLALFSSCLVFKWSKFSLLALILSSHLGILVLMSNNPVESSYASLLKKNPHSFSNESKLASLPSNPGSTSFFSHSTHSLFLLGGSSSDFDPNSSPKDSSHNTAP</sequence>
<reference evidence="3" key="2">
    <citation type="submission" date="2025-08" db="UniProtKB">
        <authorList>
            <consortium name="RefSeq"/>
        </authorList>
    </citation>
    <scope>IDENTIFICATION</scope>
    <source>
        <tissue evidence="3">Leaf</tissue>
    </source>
</reference>
<feature type="transmembrane region" description="Helical" evidence="1">
    <location>
        <begin position="157"/>
        <end position="178"/>
    </location>
</feature>
<accession>A0ABM3QG84</accession>
<evidence type="ECO:0000256" key="1">
    <source>
        <dbReference type="SAM" id="Phobius"/>
    </source>
</evidence>
<feature type="transmembrane region" description="Helical" evidence="1">
    <location>
        <begin position="270"/>
        <end position="288"/>
    </location>
</feature>
<keyword evidence="1" id="KW-0472">Membrane</keyword>
<name>A0ABM3QG84_SPIOL</name>
<evidence type="ECO:0000313" key="2">
    <source>
        <dbReference type="Proteomes" id="UP000813463"/>
    </source>
</evidence>
<keyword evidence="2" id="KW-1185">Reference proteome</keyword>
<keyword evidence="1" id="KW-0812">Transmembrane</keyword>
<dbReference type="RefSeq" id="XP_056682366.1">
    <property type="nucleotide sequence ID" value="XM_056826388.1"/>
</dbReference>
<gene>
    <name evidence="3" type="primary">LOC130459187</name>
</gene>
<dbReference type="Proteomes" id="UP000813463">
    <property type="component" value="Chromosome 4"/>
</dbReference>
<reference evidence="2" key="1">
    <citation type="journal article" date="2021" name="Nat. Commun.">
        <title>Genomic analyses provide insights into spinach domestication and the genetic basis of agronomic traits.</title>
        <authorList>
            <person name="Cai X."/>
            <person name="Sun X."/>
            <person name="Xu C."/>
            <person name="Sun H."/>
            <person name="Wang X."/>
            <person name="Ge C."/>
            <person name="Zhang Z."/>
            <person name="Wang Q."/>
            <person name="Fei Z."/>
            <person name="Jiao C."/>
            <person name="Wang Q."/>
        </authorList>
    </citation>
    <scope>NUCLEOTIDE SEQUENCE [LARGE SCALE GENOMIC DNA]</scope>
    <source>
        <strain evidence="2">cv. Varoflay</strain>
    </source>
</reference>
<protein>
    <submittedName>
        <fullName evidence="3">Uncharacterized protein isoform X1</fullName>
    </submittedName>
</protein>
<organism evidence="2 3">
    <name type="scientific">Spinacia oleracea</name>
    <name type="common">Spinach</name>
    <dbReference type="NCBI Taxonomy" id="3562"/>
    <lineage>
        <taxon>Eukaryota</taxon>
        <taxon>Viridiplantae</taxon>
        <taxon>Streptophyta</taxon>
        <taxon>Embryophyta</taxon>
        <taxon>Tracheophyta</taxon>
        <taxon>Spermatophyta</taxon>
        <taxon>Magnoliopsida</taxon>
        <taxon>eudicotyledons</taxon>
        <taxon>Gunneridae</taxon>
        <taxon>Pentapetalae</taxon>
        <taxon>Caryophyllales</taxon>
        <taxon>Chenopodiaceae</taxon>
        <taxon>Chenopodioideae</taxon>
        <taxon>Anserineae</taxon>
        <taxon>Spinacia</taxon>
    </lineage>
</organism>
<keyword evidence="1" id="KW-1133">Transmembrane helix</keyword>
<proteinExistence type="predicted"/>
<feature type="transmembrane region" description="Helical" evidence="1">
    <location>
        <begin position="240"/>
        <end position="263"/>
    </location>
</feature>
<dbReference type="GeneID" id="130459187"/>
<evidence type="ECO:0000313" key="3">
    <source>
        <dbReference type="RefSeq" id="XP_056682366.1"/>
    </source>
</evidence>
<feature type="transmembrane region" description="Helical" evidence="1">
    <location>
        <begin position="184"/>
        <end position="207"/>
    </location>
</feature>